<evidence type="ECO:0000256" key="1">
    <source>
        <dbReference type="SAM" id="MobiDB-lite"/>
    </source>
</evidence>
<name>A0A1D1V0K7_RAMVA</name>
<organism evidence="2 3">
    <name type="scientific">Ramazzottius varieornatus</name>
    <name type="common">Water bear</name>
    <name type="synonym">Tardigrade</name>
    <dbReference type="NCBI Taxonomy" id="947166"/>
    <lineage>
        <taxon>Eukaryota</taxon>
        <taxon>Metazoa</taxon>
        <taxon>Ecdysozoa</taxon>
        <taxon>Tardigrada</taxon>
        <taxon>Eutardigrada</taxon>
        <taxon>Parachela</taxon>
        <taxon>Hypsibioidea</taxon>
        <taxon>Ramazzottiidae</taxon>
        <taxon>Ramazzottius</taxon>
    </lineage>
</organism>
<keyword evidence="3" id="KW-1185">Reference proteome</keyword>
<evidence type="ECO:0000313" key="2">
    <source>
        <dbReference type="EMBL" id="GAU95261.1"/>
    </source>
</evidence>
<accession>A0A1D1V0K7</accession>
<feature type="region of interest" description="Disordered" evidence="1">
    <location>
        <begin position="1"/>
        <end position="29"/>
    </location>
</feature>
<protein>
    <submittedName>
        <fullName evidence="2">Uncharacterized protein</fullName>
    </submittedName>
</protein>
<dbReference type="AlphaFoldDB" id="A0A1D1V0K7"/>
<sequence length="105" mass="11843">MGVTKLKKDVKTEAAETRSKDDRARGDLKIPAHMEQEPFDLMDRLFSNLKVVGMGCEDSPSGIGKVKGYFVLTDARSSERPFYVPAEYIPRTAVEEFRREVFAPS</sequence>
<comment type="caution">
    <text evidence="2">The sequence shown here is derived from an EMBL/GenBank/DDBJ whole genome shotgun (WGS) entry which is preliminary data.</text>
</comment>
<evidence type="ECO:0000313" key="3">
    <source>
        <dbReference type="Proteomes" id="UP000186922"/>
    </source>
</evidence>
<dbReference type="EMBL" id="BDGG01000003">
    <property type="protein sequence ID" value="GAU95261.1"/>
    <property type="molecule type" value="Genomic_DNA"/>
</dbReference>
<gene>
    <name evidence="2" type="primary">RvY_06907-1</name>
    <name evidence="2" type="synonym">RvY_06907.1</name>
    <name evidence="2" type="ORF">RvY_06907</name>
</gene>
<reference evidence="2 3" key="1">
    <citation type="journal article" date="2016" name="Nat. Commun.">
        <title>Extremotolerant tardigrade genome and improved radiotolerance of human cultured cells by tardigrade-unique protein.</title>
        <authorList>
            <person name="Hashimoto T."/>
            <person name="Horikawa D.D."/>
            <person name="Saito Y."/>
            <person name="Kuwahara H."/>
            <person name="Kozuka-Hata H."/>
            <person name="Shin-I T."/>
            <person name="Minakuchi Y."/>
            <person name="Ohishi K."/>
            <person name="Motoyama A."/>
            <person name="Aizu T."/>
            <person name="Enomoto A."/>
            <person name="Kondo K."/>
            <person name="Tanaka S."/>
            <person name="Hara Y."/>
            <person name="Koshikawa S."/>
            <person name="Sagara H."/>
            <person name="Miura T."/>
            <person name="Yokobori S."/>
            <person name="Miyagawa K."/>
            <person name="Suzuki Y."/>
            <person name="Kubo T."/>
            <person name="Oyama M."/>
            <person name="Kohara Y."/>
            <person name="Fujiyama A."/>
            <person name="Arakawa K."/>
            <person name="Katayama T."/>
            <person name="Toyoda A."/>
            <person name="Kunieda T."/>
        </authorList>
    </citation>
    <scope>NUCLEOTIDE SEQUENCE [LARGE SCALE GENOMIC DNA]</scope>
    <source>
        <strain evidence="2 3">YOKOZUNA-1</strain>
    </source>
</reference>
<dbReference type="Proteomes" id="UP000186922">
    <property type="component" value="Unassembled WGS sequence"/>
</dbReference>
<proteinExistence type="predicted"/>